<gene>
    <name evidence="6" type="ORF">AQUCO_02600210v1</name>
</gene>
<dbReference type="AlphaFoldDB" id="A0A2G5D7Y8"/>
<keyword evidence="3" id="KW-0221">Differentiation</keyword>
<proteinExistence type="inferred from homology"/>
<keyword evidence="7" id="KW-1185">Reference proteome</keyword>
<keyword evidence="2" id="KW-0217">Developmental protein</keyword>
<accession>A0A2G5D7Y8</accession>
<dbReference type="STRING" id="218851.A0A2G5D7Y8"/>
<protein>
    <submittedName>
        <fullName evidence="6">Uncharacterized protein</fullName>
    </submittedName>
</protein>
<evidence type="ECO:0000256" key="5">
    <source>
        <dbReference type="SAM" id="SignalP"/>
    </source>
</evidence>
<name>A0A2G5D7Y8_AQUCA</name>
<comment type="similarity">
    <text evidence="1">Belongs to the CLV3/ESR signal peptide family.</text>
</comment>
<dbReference type="GO" id="GO:0030154">
    <property type="term" value="P:cell differentiation"/>
    <property type="evidence" value="ECO:0007669"/>
    <property type="project" value="UniProtKB-KW"/>
</dbReference>
<feature type="region of interest" description="Disordered" evidence="4">
    <location>
        <begin position="63"/>
        <end position="101"/>
    </location>
</feature>
<evidence type="ECO:0000256" key="2">
    <source>
        <dbReference type="ARBA" id="ARBA00022473"/>
    </source>
</evidence>
<keyword evidence="5" id="KW-0732">Signal</keyword>
<evidence type="ECO:0000313" key="6">
    <source>
        <dbReference type="EMBL" id="PIA39602.1"/>
    </source>
</evidence>
<dbReference type="OrthoDB" id="753861at2759"/>
<dbReference type="EMBL" id="KZ305043">
    <property type="protein sequence ID" value="PIA39602.1"/>
    <property type="molecule type" value="Genomic_DNA"/>
</dbReference>
<organism evidence="6 7">
    <name type="scientific">Aquilegia coerulea</name>
    <name type="common">Rocky mountain columbine</name>
    <dbReference type="NCBI Taxonomy" id="218851"/>
    <lineage>
        <taxon>Eukaryota</taxon>
        <taxon>Viridiplantae</taxon>
        <taxon>Streptophyta</taxon>
        <taxon>Embryophyta</taxon>
        <taxon>Tracheophyta</taxon>
        <taxon>Spermatophyta</taxon>
        <taxon>Magnoliopsida</taxon>
        <taxon>Ranunculales</taxon>
        <taxon>Ranunculaceae</taxon>
        <taxon>Thalictroideae</taxon>
        <taxon>Aquilegia</taxon>
    </lineage>
</organism>
<sequence length="101" mass="11680">MALRVSYMLGVTLWLSLLLFMVHAGWYNLKSKNQAPSLLHHTVINRKVLATKFDFSPFLNNHNHDHHRHRVAQPEPDGSEVDERYGVEKRLVPTGPNPLHH</sequence>
<evidence type="ECO:0000256" key="4">
    <source>
        <dbReference type="SAM" id="MobiDB-lite"/>
    </source>
</evidence>
<reference evidence="6 7" key="1">
    <citation type="submission" date="2017-09" db="EMBL/GenBank/DDBJ databases">
        <title>WGS assembly of Aquilegia coerulea Goldsmith.</title>
        <authorList>
            <person name="Hodges S."/>
            <person name="Kramer E."/>
            <person name="Nordborg M."/>
            <person name="Tomkins J."/>
            <person name="Borevitz J."/>
            <person name="Derieg N."/>
            <person name="Yan J."/>
            <person name="Mihaltcheva S."/>
            <person name="Hayes R.D."/>
            <person name="Rokhsar D."/>
        </authorList>
    </citation>
    <scope>NUCLEOTIDE SEQUENCE [LARGE SCALE GENOMIC DNA]</scope>
    <source>
        <strain evidence="7">cv. Goldsmith</strain>
    </source>
</reference>
<evidence type="ECO:0000256" key="3">
    <source>
        <dbReference type="ARBA" id="ARBA00022782"/>
    </source>
</evidence>
<dbReference type="Proteomes" id="UP000230069">
    <property type="component" value="Unassembled WGS sequence"/>
</dbReference>
<dbReference type="InParanoid" id="A0A2G5D7Y8"/>
<dbReference type="PANTHER" id="PTHR34359">
    <property type="entry name" value="CLAVATA3/ESR (CLE)-RELATED PROTEIN 10"/>
    <property type="match status" value="1"/>
</dbReference>
<feature type="signal peptide" evidence="5">
    <location>
        <begin position="1"/>
        <end position="24"/>
    </location>
</feature>
<dbReference type="InterPro" id="IPR039618">
    <property type="entry name" value="CLE9-13"/>
</dbReference>
<evidence type="ECO:0000313" key="7">
    <source>
        <dbReference type="Proteomes" id="UP000230069"/>
    </source>
</evidence>
<feature type="compositionally biased region" description="Basic and acidic residues" evidence="4">
    <location>
        <begin position="81"/>
        <end position="91"/>
    </location>
</feature>
<dbReference type="PANTHER" id="PTHR34359:SF5">
    <property type="entry name" value="CLAVATA3_ESR (CLE)-RELATED PROTEIN 9"/>
    <property type="match status" value="1"/>
</dbReference>
<evidence type="ECO:0000256" key="1">
    <source>
        <dbReference type="ARBA" id="ARBA00005416"/>
    </source>
</evidence>
<feature type="chain" id="PRO_5013955756" evidence="5">
    <location>
        <begin position="25"/>
        <end position="101"/>
    </location>
</feature>